<comment type="caution">
    <text evidence="1">The sequence shown here is derived from an EMBL/GenBank/DDBJ whole genome shotgun (WGS) entry which is preliminary data.</text>
</comment>
<sequence length="41" mass="4424">MLVVFPAVNFYQQLANLQVKAVAGDENIVLGVDSFCAKLPT</sequence>
<proteinExistence type="predicted"/>
<name>A0ABT8Q531_9CORY</name>
<dbReference type="Proteomes" id="UP001174347">
    <property type="component" value="Unassembled WGS sequence"/>
</dbReference>
<dbReference type="EMBL" id="JAUKFM010000005">
    <property type="protein sequence ID" value="MDN8620368.1"/>
    <property type="molecule type" value="Genomic_DNA"/>
</dbReference>
<keyword evidence="2" id="KW-1185">Reference proteome</keyword>
<accession>A0ABT8Q531</accession>
<dbReference type="RefSeq" id="WP_301732793.1">
    <property type="nucleotide sequence ID" value="NZ_JAUKFM010000005.1"/>
</dbReference>
<organism evidence="1 2">
    <name type="scientific">Corynebacterium kefirresidentii</name>
    <dbReference type="NCBI Taxonomy" id="1979527"/>
    <lineage>
        <taxon>Bacteria</taxon>
        <taxon>Bacillati</taxon>
        <taxon>Actinomycetota</taxon>
        <taxon>Actinomycetes</taxon>
        <taxon>Mycobacteriales</taxon>
        <taxon>Corynebacteriaceae</taxon>
        <taxon>Corynebacterium</taxon>
    </lineage>
</organism>
<reference evidence="1" key="1">
    <citation type="submission" date="2023-07" db="EMBL/GenBank/DDBJ databases">
        <title>Insights into the diversity of cutaneous corynebacteria.</title>
        <authorList>
            <person name="Bruggemann H."/>
            <person name="Poehlein A."/>
        </authorList>
    </citation>
    <scope>NUCLEOTIDE SEQUENCE</scope>
    <source>
        <strain evidence="1">P7_F1</strain>
    </source>
</reference>
<protein>
    <submittedName>
        <fullName evidence="1">Uncharacterized protein</fullName>
    </submittedName>
</protein>
<gene>
    <name evidence="1" type="ORF">Q0N36_07215</name>
</gene>
<evidence type="ECO:0000313" key="1">
    <source>
        <dbReference type="EMBL" id="MDN8620368.1"/>
    </source>
</evidence>
<evidence type="ECO:0000313" key="2">
    <source>
        <dbReference type="Proteomes" id="UP001174347"/>
    </source>
</evidence>